<evidence type="ECO:0000256" key="4">
    <source>
        <dbReference type="ARBA" id="ARBA00024746"/>
    </source>
</evidence>
<feature type="region of interest" description="Disordered" evidence="6">
    <location>
        <begin position="1"/>
        <end position="29"/>
    </location>
</feature>
<dbReference type="Gene3D" id="2.60.40.4070">
    <property type="match status" value="1"/>
</dbReference>
<evidence type="ECO:0000256" key="3">
    <source>
        <dbReference type="ARBA" id="ARBA00022795"/>
    </source>
</evidence>
<dbReference type="InterPro" id="IPR025963">
    <property type="entry name" value="FLgD_Tudor"/>
</dbReference>
<proteinExistence type="inferred from homology"/>
<dbReference type="GO" id="GO:0044781">
    <property type="term" value="P:bacterial-type flagellum organization"/>
    <property type="evidence" value="ECO:0007669"/>
    <property type="project" value="UniProtKB-UniRule"/>
</dbReference>
<dbReference type="Gene3D" id="2.30.30.910">
    <property type="match status" value="1"/>
</dbReference>
<dbReference type="Pfam" id="PF03963">
    <property type="entry name" value="FlgD"/>
    <property type="match status" value="1"/>
</dbReference>
<dbReference type="PATRIC" id="fig|265726.11.peg.4448"/>
<evidence type="ECO:0000313" key="10">
    <source>
        <dbReference type="Proteomes" id="UP000033633"/>
    </source>
</evidence>
<keyword evidence="9" id="KW-0282">Flagellum</keyword>
<keyword evidence="9" id="KW-0969">Cilium</keyword>
<dbReference type="InterPro" id="IPR005648">
    <property type="entry name" value="FlgD"/>
</dbReference>
<sequence>MSLAQYTALSGDSPATTSGNTGVQANRTSDNSADALQNEFLTLMVAQIQNQDPLNPLDGTEYVGQLAQFSQVQSTENMSKMMQNSMVLMDNMQVLATAGLVGQTVYVDTNEMTLGEGTQSGKIELAHASNQVNLLLEDDYGRVTKVPLGAHGAGDVDFTIDPEALELPEGNYTVSVEVQSGQTAPKVLLAGQVEQVRVPSNGGSALVNVAGVGSVPFYQISQFGS</sequence>
<keyword evidence="3 5" id="KW-1005">Bacterial flagellum biogenesis</keyword>
<comment type="similarity">
    <text evidence="1 5">Belongs to the FlgD family.</text>
</comment>
<dbReference type="AlphaFoldDB" id="A0A0F5VCL1"/>
<organism evidence="9 10">
    <name type="scientific">Photobacterium halotolerans</name>
    <dbReference type="NCBI Taxonomy" id="265726"/>
    <lineage>
        <taxon>Bacteria</taxon>
        <taxon>Pseudomonadati</taxon>
        <taxon>Pseudomonadota</taxon>
        <taxon>Gammaproteobacteria</taxon>
        <taxon>Vibrionales</taxon>
        <taxon>Vibrionaceae</taxon>
        <taxon>Photobacterium</taxon>
    </lineage>
</organism>
<reference evidence="9 10" key="1">
    <citation type="submission" date="2014-12" db="EMBL/GenBank/DDBJ databases">
        <title>Mercury Reductase activity and rhizosphere competence traits in the genome of root associated Photobacterium halotolerans MELD1.</title>
        <authorList>
            <person name="Mathew D.C."/>
            <person name="Huang C.-C."/>
        </authorList>
    </citation>
    <scope>NUCLEOTIDE SEQUENCE [LARGE SCALE GENOMIC DNA]</scope>
    <source>
        <strain evidence="9 10">MELD1</strain>
    </source>
</reference>
<accession>A0A0F5VCL1</accession>
<feature type="domain" description="FlgD/Vpr Ig-like" evidence="7">
    <location>
        <begin position="110"/>
        <end position="181"/>
    </location>
</feature>
<dbReference type="OrthoDB" id="9785233at2"/>
<keyword evidence="10" id="KW-1185">Reference proteome</keyword>
<evidence type="ECO:0000256" key="1">
    <source>
        <dbReference type="ARBA" id="ARBA00010577"/>
    </source>
</evidence>
<evidence type="ECO:0000259" key="7">
    <source>
        <dbReference type="Pfam" id="PF13860"/>
    </source>
</evidence>
<evidence type="ECO:0000256" key="5">
    <source>
        <dbReference type="RuleBase" id="RU362076"/>
    </source>
</evidence>
<feature type="domain" description="FlgD Tudor-like" evidence="8">
    <location>
        <begin position="92"/>
        <end position="220"/>
    </location>
</feature>
<dbReference type="RefSeq" id="WP_046220752.1">
    <property type="nucleotide sequence ID" value="NZ_JWYV01000008.1"/>
</dbReference>
<dbReference type="InterPro" id="IPR025965">
    <property type="entry name" value="FlgD/Vpr_Ig-like"/>
</dbReference>
<evidence type="ECO:0000259" key="8">
    <source>
        <dbReference type="Pfam" id="PF13861"/>
    </source>
</evidence>
<comment type="function">
    <text evidence="4 5">Required for flagellar hook formation. May act as a scaffolding protein.</text>
</comment>
<dbReference type="Pfam" id="PF13861">
    <property type="entry name" value="FLgD_tudor"/>
    <property type="match status" value="1"/>
</dbReference>
<evidence type="ECO:0000256" key="6">
    <source>
        <dbReference type="SAM" id="MobiDB-lite"/>
    </source>
</evidence>
<dbReference type="STRING" id="265726.KY46_11455"/>
<dbReference type="Proteomes" id="UP000033633">
    <property type="component" value="Unassembled WGS sequence"/>
</dbReference>
<dbReference type="NCBIfam" id="NF007198">
    <property type="entry name" value="PRK09619.1"/>
    <property type="match status" value="1"/>
</dbReference>
<evidence type="ECO:0000313" key="9">
    <source>
        <dbReference type="EMBL" id="KKC99817.1"/>
    </source>
</evidence>
<dbReference type="Pfam" id="PF13860">
    <property type="entry name" value="FlgD_ig"/>
    <property type="match status" value="1"/>
</dbReference>
<comment type="caution">
    <text evidence="9">The sequence shown here is derived from an EMBL/GenBank/DDBJ whole genome shotgun (WGS) entry which is preliminary data.</text>
</comment>
<keyword evidence="9" id="KW-0966">Cell projection</keyword>
<protein>
    <recommendedName>
        <fullName evidence="2 5">Basal-body rod modification protein FlgD</fullName>
    </recommendedName>
</protein>
<name>A0A0F5VCL1_9GAMM</name>
<gene>
    <name evidence="9" type="primary">flgD</name>
    <name evidence="9" type="ORF">KY46_11455</name>
</gene>
<evidence type="ECO:0000256" key="2">
    <source>
        <dbReference type="ARBA" id="ARBA00016013"/>
    </source>
</evidence>
<dbReference type="EMBL" id="JWYV01000008">
    <property type="protein sequence ID" value="KKC99817.1"/>
    <property type="molecule type" value="Genomic_DNA"/>
</dbReference>